<dbReference type="GO" id="GO:0009922">
    <property type="term" value="F:fatty acid elongase activity"/>
    <property type="evidence" value="ECO:0007669"/>
    <property type="project" value="UniProtKB-EC"/>
</dbReference>
<keyword evidence="8 10" id="KW-0472">Membrane</keyword>
<feature type="transmembrane region" description="Helical" evidence="10">
    <location>
        <begin position="70"/>
        <end position="91"/>
    </location>
</feature>
<dbReference type="VEuPathDB" id="VectorBase:LOC119170397"/>
<evidence type="ECO:0000256" key="7">
    <source>
        <dbReference type="ARBA" id="ARBA00023098"/>
    </source>
</evidence>
<dbReference type="Proteomes" id="UP000821866">
    <property type="component" value="Unassembled WGS sequence"/>
</dbReference>
<dbReference type="GO" id="GO:0034626">
    <property type="term" value="P:fatty acid elongation, polyunsaturated fatty acid"/>
    <property type="evidence" value="ECO:0007669"/>
    <property type="project" value="TreeGrafter"/>
</dbReference>
<comment type="catalytic activity">
    <reaction evidence="10">
        <text>a very-long-chain acyl-CoA + malonyl-CoA + H(+) = a very-long-chain 3-oxoacyl-CoA + CO2 + CoA</text>
        <dbReference type="Rhea" id="RHEA:32727"/>
        <dbReference type="ChEBI" id="CHEBI:15378"/>
        <dbReference type="ChEBI" id="CHEBI:16526"/>
        <dbReference type="ChEBI" id="CHEBI:57287"/>
        <dbReference type="ChEBI" id="CHEBI:57384"/>
        <dbReference type="ChEBI" id="CHEBI:90725"/>
        <dbReference type="ChEBI" id="CHEBI:90736"/>
        <dbReference type="EC" id="2.3.1.199"/>
    </reaction>
</comment>
<dbReference type="EMBL" id="JABSTU010000007">
    <property type="protein sequence ID" value="KAH8026085.1"/>
    <property type="molecule type" value="Genomic_DNA"/>
</dbReference>
<gene>
    <name evidence="11" type="ORF">HPB51_015434</name>
</gene>
<protein>
    <recommendedName>
        <fullName evidence="10">Elongation of very long chain fatty acids protein</fullName>
        <ecNumber evidence="10">2.3.1.199</ecNumber>
    </recommendedName>
    <alternativeName>
        <fullName evidence="10">Very-long-chain 3-oxoacyl-CoA synthase</fullName>
    </alternativeName>
</protein>
<feature type="transmembrane region" description="Helical" evidence="10">
    <location>
        <begin position="241"/>
        <end position="262"/>
    </location>
</feature>
<organism evidence="11 12">
    <name type="scientific">Rhipicephalus microplus</name>
    <name type="common">Cattle tick</name>
    <name type="synonym">Boophilus microplus</name>
    <dbReference type="NCBI Taxonomy" id="6941"/>
    <lineage>
        <taxon>Eukaryota</taxon>
        <taxon>Metazoa</taxon>
        <taxon>Ecdysozoa</taxon>
        <taxon>Arthropoda</taxon>
        <taxon>Chelicerata</taxon>
        <taxon>Arachnida</taxon>
        <taxon>Acari</taxon>
        <taxon>Parasitiformes</taxon>
        <taxon>Ixodida</taxon>
        <taxon>Ixodoidea</taxon>
        <taxon>Ixodidae</taxon>
        <taxon>Rhipicephalinae</taxon>
        <taxon>Rhipicephalus</taxon>
        <taxon>Boophilus</taxon>
    </lineage>
</organism>
<sequence>MFYVCYVQESSRGTGEERILLASSDLRRGQRFMAPEIALSIEFFTDNANCTWLPKRDHRTEGWLLTGNPLPLLVITVAYVYFVTVVGPRWMSRRKPFDLKTCILIYNLVASLLSAFFLCRFVKLAYWDLGYTFLQDLNTTDSPASHEIVHLSWWLYIFKLGELADTVFFVLRKKNKQISALHVVHHVIVPWNLWMNVTYASQTHMTFIICLNSFVHVFMYTYYFLAALGPAYKRLLWWKKYMTMIQILQFFLLSVHAVGMMFAKGNYVGLFVWLEAAQAIMLLVWFCTFYVQAYTKKNP</sequence>
<dbReference type="GO" id="GO:0019367">
    <property type="term" value="P:fatty acid elongation, saturated fatty acid"/>
    <property type="evidence" value="ECO:0007669"/>
    <property type="project" value="TreeGrafter"/>
</dbReference>
<feature type="transmembrane region" description="Helical" evidence="10">
    <location>
        <begin position="153"/>
        <end position="171"/>
    </location>
</feature>
<evidence type="ECO:0000256" key="9">
    <source>
        <dbReference type="ARBA" id="ARBA00023160"/>
    </source>
</evidence>
<keyword evidence="7 10" id="KW-0443">Lipid metabolism</keyword>
<reference evidence="11" key="2">
    <citation type="submission" date="2021-09" db="EMBL/GenBank/DDBJ databases">
        <authorList>
            <person name="Jia N."/>
            <person name="Wang J."/>
            <person name="Shi W."/>
            <person name="Du L."/>
            <person name="Sun Y."/>
            <person name="Zhan W."/>
            <person name="Jiang J."/>
            <person name="Wang Q."/>
            <person name="Zhang B."/>
            <person name="Ji P."/>
            <person name="Sakyi L.B."/>
            <person name="Cui X."/>
            <person name="Yuan T."/>
            <person name="Jiang B."/>
            <person name="Yang W."/>
            <person name="Lam T.T.-Y."/>
            <person name="Chang Q."/>
            <person name="Ding S."/>
            <person name="Wang X."/>
            <person name="Zhu J."/>
            <person name="Ruan X."/>
            <person name="Zhao L."/>
            <person name="Wei J."/>
            <person name="Que T."/>
            <person name="Du C."/>
            <person name="Cheng J."/>
            <person name="Dai P."/>
            <person name="Han X."/>
            <person name="Huang E."/>
            <person name="Gao Y."/>
            <person name="Liu J."/>
            <person name="Shao H."/>
            <person name="Ye R."/>
            <person name="Li L."/>
            <person name="Wei W."/>
            <person name="Wang X."/>
            <person name="Wang C."/>
            <person name="Huo Q."/>
            <person name="Li W."/>
            <person name="Guo W."/>
            <person name="Chen H."/>
            <person name="Chen S."/>
            <person name="Zhou L."/>
            <person name="Zhou L."/>
            <person name="Ni X."/>
            <person name="Tian J."/>
            <person name="Zhou Y."/>
            <person name="Sheng Y."/>
            <person name="Liu T."/>
            <person name="Pan Y."/>
            <person name="Xia L."/>
            <person name="Li J."/>
            <person name="Zhao F."/>
            <person name="Cao W."/>
        </authorList>
    </citation>
    <scope>NUCLEOTIDE SEQUENCE</scope>
    <source>
        <strain evidence="11">Rmic-2018</strain>
        <tissue evidence="11">Larvae</tissue>
    </source>
</reference>
<evidence type="ECO:0000313" key="11">
    <source>
        <dbReference type="EMBL" id="KAH8026085.1"/>
    </source>
</evidence>
<accession>A0A9J6DUZ6</accession>
<feature type="transmembrane region" description="Helical" evidence="10">
    <location>
        <begin position="103"/>
        <end position="127"/>
    </location>
</feature>
<keyword evidence="5 10" id="KW-0276">Fatty acid metabolism</keyword>
<evidence type="ECO:0000256" key="1">
    <source>
        <dbReference type="ARBA" id="ARBA00004141"/>
    </source>
</evidence>
<dbReference type="EC" id="2.3.1.199" evidence="10"/>
<dbReference type="Pfam" id="PF01151">
    <property type="entry name" value="ELO"/>
    <property type="match status" value="1"/>
</dbReference>
<comment type="similarity">
    <text evidence="10">Belongs to the ELO family.</text>
</comment>
<dbReference type="GO" id="GO:0042761">
    <property type="term" value="P:very long-chain fatty acid biosynthetic process"/>
    <property type="evidence" value="ECO:0007669"/>
    <property type="project" value="TreeGrafter"/>
</dbReference>
<dbReference type="InterPro" id="IPR002076">
    <property type="entry name" value="ELO_fam"/>
</dbReference>
<keyword evidence="2 10" id="KW-0444">Lipid biosynthesis</keyword>
<proteinExistence type="inferred from homology"/>
<dbReference type="GO" id="GO:0034625">
    <property type="term" value="P:fatty acid elongation, monounsaturated fatty acid"/>
    <property type="evidence" value="ECO:0007669"/>
    <property type="project" value="TreeGrafter"/>
</dbReference>
<dbReference type="GO" id="GO:0005789">
    <property type="term" value="C:endoplasmic reticulum membrane"/>
    <property type="evidence" value="ECO:0007669"/>
    <property type="project" value="TreeGrafter"/>
</dbReference>
<evidence type="ECO:0000256" key="6">
    <source>
        <dbReference type="ARBA" id="ARBA00022989"/>
    </source>
</evidence>
<evidence type="ECO:0000256" key="10">
    <source>
        <dbReference type="RuleBase" id="RU361115"/>
    </source>
</evidence>
<comment type="subcellular location">
    <subcellularLocation>
        <location evidence="1">Membrane</location>
        <topology evidence="1">Multi-pass membrane protein</topology>
    </subcellularLocation>
</comment>
<dbReference type="GO" id="GO:0030148">
    <property type="term" value="P:sphingolipid biosynthetic process"/>
    <property type="evidence" value="ECO:0007669"/>
    <property type="project" value="TreeGrafter"/>
</dbReference>
<evidence type="ECO:0000256" key="4">
    <source>
        <dbReference type="ARBA" id="ARBA00022692"/>
    </source>
</evidence>
<evidence type="ECO:0000256" key="2">
    <source>
        <dbReference type="ARBA" id="ARBA00022516"/>
    </source>
</evidence>
<evidence type="ECO:0000313" key="12">
    <source>
        <dbReference type="Proteomes" id="UP000821866"/>
    </source>
</evidence>
<keyword evidence="4 10" id="KW-0812">Transmembrane</keyword>
<keyword evidence="9 10" id="KW-0275">Fatty acid biosynthesis</keyword>
<dbReference type="AlphaFoldDB" id="A0A9J6DUZ6"/>
<feature type="transmembrane region" description="Helical" evidence="10">
    <location>
        <begin position="206"/>
        <end position="229"/>
    </location>
</feature>
<evidence type="ECO:0000256" key="5">
    <source>
        <dbReference type="ARBA" id="ARBA00022832"/>
    </source>
</evidence>
<feature type="transmembrane region" description="Helical" evidence="10">
    <location>
        <begin position="268"/>
        <end position="291"/>
    </location>
</feature>
<dbReference type="PANTHER" id="PTHR11157">
    <property type="entry name" value="FATTY ACID ACYL TRANSFERASE-RELATED"/>
    <property type="match status" value="1"/>
</dbReference>
<comment type="caution">
    <text evidence="11">The sequence shown here is derived from an EMBL/GenBank/DDBJ whole genome shotgun (WGS) entry which is preliminary data.</text>
</comment>
<evidence type="ECO:0000256" key="3">
    <source>
        <dbReference type="ARBA" id="ARBA00022679"/>
    </source>
</evidence>
<dbReference type="PANTHER" id="PTHR11157:SF69">
    <property type="entry name" value="ELONGATION OF VERY LONG CHAIN FATTY ACIDS PROTEIN 7"/>
    <property type="match status" value="1"/>
</dbReference>
<keyword evidence="6 10" id="KW-1133">Transmembrane helix</keyword>
<name>A0A9J6DUZ6_RHIMP</name>
<keyword evidence="3 10" id="KW-0808">Transferase</keyword>
<reference evidence="11" key="1">
    <citation type="journal article" date="2020" name="Cell">
        <title>Large-Scale Comparative Analyses of Tick Genomes Elucidate Their Genetic Diversity and Vector Capacities.</title>
        <authorList>
            <consortium name="Tick Genome and Microbiome Consortium (TIGMIC)"/>
            <person name="Jia N."/>
            <person name="Wang J."/>
            <person name="Shi W."/>
            <person name="Du L."/>
            <person name="Sun Y."/>
            <person name="Zhan W."/>
            <person name="Jiang J.F."/>
            <person name="Wang Q."/>
            <person name="Zhang B."/>
            <person name="Ji P."/>
            <person name="Bell-Sakyi L."/>
            <person name="Cui X.M."/>
            <person name="Yuan T.T."/>
            <person name="Jiang B.G."/>
            <person name="Yang W.F."/>
            <person name="Lam T.T."/>
            <person name="Chang Q.C."/>
            <person name="Ding S.J."/>
            <person name="Wang X.J."/>
            <person name="Zhu J.G."/>
            <person name="Ruan X.D."/>
            <person name="Zhao L."/>
            <person name="Wei J.T."/>
            <person name="Ye R.Z."/>
            <person name="Que T.C."/>
            <person name="Du C.H."/>
            <person name="Zhou Y.H."/>
            <person name="Cheng J.X."/>
            <person name="Dai P.F."/>
            <person name="Guo W.B."/>
            <person name="Han X.H."/>
            <person name="Huang E.J."/>
            <person name="Li L.F."/>
            <person name="Wei W."/>
            <person name="Gao Y.C."/>
            <person name="Liu J.Z."/>
            <person name="Shao H.Z."/>
            <person name="Wang X."/>
            <person name="Wang C.C."/>
            <person name="Yang T.C."/>
            <person name="Huo Q.B."/>
            <person name="Li W."/>
            <person name="Chen H.Y."/>
            <person name="Chen S.E."/>
            <person name="Zhou L.G."/>
            <person name="Ni X.B."/>
            <person name="Tian J.H."/>
            <person name="Sheng Y."/>
            <person name="Liu T."/>
            <person name="Pan Y.S."/>
            <person name="Xia L.Y."/>
            <person name="Li J."/>
            <person name="Zhao F."/>
            <person name="Cao W.C."/>
        </authorList>
    </citation>
    <scope>NUCLEOTIDE SEQUENCE</scope>
    <source>
        <strain evidence="11">Rmic-2018</strain>
    </source>
</reference>
<keyword evidence="12" id="KW-1185">Reference proteome</keyword>
<evidence type="ECO:0000256" key="8">
    <source>
        <dbReference type="ARBA" id="ARBA00023136"/>
    </source>
</evidence>